<feature type="region of interest" description="Disordered" evidence="9">
    <location>
        <begin position="240"/>
        <end position="266"/>
    </location>
</feature>
<feature type="coiled-coil region" evidence="8">
    <location>
        <begin position="459"/>
        <end position="561"/>
    </location>
</feature>
<evidence type="ECO:0000256" key="9">
    <source>
        <dbReference type="SAM" id="MobiDB-lite"/>
    </source>
</evidence>
<dbReference type="PaxDb" id="3880-AET04553"/>
<feature type="region of interest" description="Disordered" evidence="9">
    <location>
        <begin position="297"/>
        <end position="365"/>
    </location>
</feature>
<evidence type="ECO:0000256" key="2">
    <source>
        <dbReference type="ARBA" id="ARBA00010877"/>
    </source>
</evidence>
<protein>
    <submittedName>
        <fullName evidence="11">Inner membrane protein</fullName>
    </submittedName>
</protein>
<keyword evidence="6" id="KW-0496">Mitochondrion</keyword>
<evidence type="ECO:0000256" key="10">
    <source>
        <dbReference type="SAM" id="Phobius"/>
    </source>
</evidence>
<keyword evidence="4" id="KW-0999">Mitochondrion inner membrane</keyword>
<reference evidence="12" key="3">
    <citation type="submission" date="2015-04" db="UniProtKB">
        <authorList>
            <consortium name="EnsemblPlants"/>
        </authorList>
    </citation>
    <scope>IDENTIFICATION</scope>
    <source>
        <strain evidence="12">cv. Jemalong A17</strain>
    </source>
</reference>
<dbReference type="EMBL" id="CM001224">
    <property type="protein sequence ID" value="AET04553.2"/>
    <property type="molecule type" value="Genomic_DNA"/>
</dbReference>
<feature type="compositionally biased region" description="Polar residues" evidence="9">
    <location>
        <begin position="143"/>
        <end position="161"/>
    </location>
</feature>
<keyword evidence="5 10" id="KW-1133">Transmembrane helix</keyword>
<dbReference type="Proteomes" id="UP000002051">
    <property type="component" value="Chromosome 8"/>
</dbReference>
<feature type="region of interest" description="Disordered" evidence="9">
    <location>
        <begin position="143"/>
        <end position="180"/>
    </location>
</feature>
<feature type="compositionally biased region" description="Polar residues" evidence="9">
    <location>
        <begin position="302"/>
        <end position="325"/>
    </location>
</feature>
<feature type="compositionally biased region" description="Basic residues" evidence="9">
    <location>
        <begin position="1"/>
        <end position="12"/>
    </location>
</feature>
<evidence type="ECO:0000256" key="5">
    <source>
        <dbReference type="ARBA" id="ARBA00022989"/>
    </source>
</evidence>
<evidence type="ECO:0000313" key="12">
    <source>
        <dbReference type="EnsemblPlants" id="AET04553"/>
    </source>
</evidence>
<reference evidence="11 13" key="2">
    <citation type="journal article" date="2014" name="BMC Genomics">
        <title>An improved genome release (version Mt4.0) for the model legume Medicago truncatula.</title>
        <authorList>
            <person name="Tang H."/>
            <person name="Krishnakumar V."/>
            <person name="Bidwell S."/>
            <person name="Rosen B."/>
            <person name="Chan A."/>
            <person name="Zhou S."/>
            <person name="Gentzbittel L."/>
            <person name="Childs K.L."/>
            <person name="Yandell M."/>
            <person name="Gundlach H."/>
            <person name="Mayer K.F."/>
            <person name="Schwartz D.C."/>
            <person name="Town C.D."/>
        </authorList>
    </citation>
    <scope>GENOME REANNOTATION</scope>
    <source>
        <strain evidence="12 13">cv. Jemalong A17</strain>
    </source>
</reference>
<keyword evidence="7 10" id="KW-0472">Membrane</keyword>
<evidence type="ECO:0000256" key="7">
    <source>
        <dbReference type="ARBA" id="ARBA00023136"/>
    </source>
</evidence>
<comment type="similarity">
    <text evidence="2">Belongs to the MICOS complex subunit Mic60 family.</text>
</comment>
<dbReference type="HOGENOM" id="CLU_028777_0_0_1"/>
<gene>
    <name evidence="11" type="ordered locus">MTR_8g091480</name>
</gene>
<feature type="compositionally biased region" description="Basic and acidic residues" evidence="9">
    <location>
        <begin position="254"/>
        <end position="264"/>
    </location>
</feature>
<feature type="compositionally biased region" description="Polar residues" evidence="9">
    <location>
        <begin position="345"/>
        <end position="365"/>
    </location>
</feature>
<proteinExistence type="inferred from homology"/>
<evidence type="ECO:0000256" key="8">
    <source>
        <dbReference type="SAM" id="Coils"/>
    </source>
</evidence>
<keyword evidence="3 10" id="KW-0812">Transmembrane</keyword>
<accession>G7LAF4</accession>
<feature type="compositionally biased region" description="Polar residues" evidence="9">
    <location>
        <begin position="242"/>
        <end position="252"/>
    </location>
</feature>
<keyword evidence="8" id="KW-0175">Coiled coil</keyword>
<dbReference type="PANTHER" id="PTHR15415">
    <property type="entry name" value="MITOFILIN"/>
    <property type="match status" value="1"/>
</dbReference>
<evidence type="ECO:0000313" key="11">
    <source>
        <dbReference type="EMBL" id="AET04553.2"/>
    </source>
</evidence>
<dbReference type="GO" id="GO:0061617">
    <property type="term" value="C:MICOS complex"/>
    <property type="evidence" value="ECO:0000318"/>
    <property type="project" value="GO_Central"/>
</dbReference>
<feature type="transmembrane region" description="Helical" evidence="10">
    <location>
        <begin position="185"/>
        <end position="206"/>
    </location>
</feature>
<dbReference type="Pfam" id="PF09731">
    <property type="entry name" value="Mitofilin"/>
    <property type="match status" value="1"/>
</dbReference>
<evidence type="ECO:0000256" key="6">
    <source>
        <dbReference type="ARBA" id="ARBA00023128"/>
    </source>
</evidence>
<evidence type="ECO:0000313" key="13">
    <source>
        <dbReference type="Proteomes" id="UP000002051"/>
    </source>
</evidence>
<organism evidence="11 13">
    <name type="scientific">Medicago truncatula</name>
    <name type="common">Barrel medic</name>
    <name type="synonym">Medicago tribuloides</name>
    <dbReference type="NCBI Taxonomy" id="3880"/>
    <lineage>
        <taxon>Eukaryota</taxon>
        <taxon>Viridiplantae</taxon>
        <taxon>Streptophyta</taxon>
        <taxon>Embryophyta</taxon>
        <taxon>Tracheophyta</taxon>
        <taxon>Spermatophyta</taxon>
        <taxon>Magnoliopsida</taxon>
        <taxon>eudicotyledons</taxon>
        <taxon>Gunneridae</taxon>
        <taxon>Pentapetalae</taxon>
        <taxon>rosids</taxon>
        <taxon>fabids</taxon>
        <taxon>Fabales</taxon>
        <taxon>Fabaceae</taxon>
        <taxon>Papilionoideae</taxon>
        <taxon>50 kb inversion clade</taxon>
        <taxon>NPAAA clade</taxon>
        <taxon>Hologalegina</taxon>
        <taxon>IRL clade</taxon>
        <taxon>Trifolieae</taxon>
        <taxon>Medicago</taxon>
    </lineage>
</organism>
<keyword evidence="13" id="KW-1185">Reference proteome</keyword>
<evidence type="ECO:0000256" key="3">
    <source>
        <dbReference type="ARBA" id="ARBA00022692"/>
    </source>
</evidence>
<dbReference type="InterPro" id="IPR019133">
    <property type="entry name" value="MIC60"/>
</dbReference>
<accession>A0A0C3Y5L0</accession>
<evidence type="ECO:0000256" key="4">
    <source>
        <dbReference type="ARBA" id="ARBA00022792"/>
    </source>
</evidence>
<comment type="subcellular location">
    <subcellularLocation>
        <location evidence="1">Mitochondrion inner membrane</location>
    </subcellularLocation>
</comment>
<reference evidence="11 13" key="1">
    <citation type="journal article" date="2011" name="Nature">
        <title>The Medicago genome provides insight into the evolution of rhizobial symbioses.</title>
        <authorList>
            <person name="Young N.D."/>
            <person name="Debelle F."/>
            <person name="Oldroyd G.E."/>
            <person name="Geurts R."/>
            <person name="Cannon S.B."/>
            <person name="Udvardi M.K."/>
            <person name="Benedito V.A."/>
            <person name="Mayer K.F."/>
            <person name="Gouzy J."/>
            <person name="Schoof H."/>
            <person name="Van de Peer Y."/>
            <person name="Proost S."/>
            <person name="Cook D.R."/>
            <person name="Meyers B.C."/>
            <person name="Spannagl M."/>
            <person name="Cheung F."/>
            <person name="De Mita S."/>
            <person name="Krishnakumar V."/>
            <person name="Gundlach H."/>
            <person name="Zhou S."/>
            <person name="Mudge J."/>
            <person name="Bharti A.K."/>
            <person name="Murray J.D."/>
            <person name="Naoumkina M.A."/>
            <person name="Rosen B."/>
            <person name="Silverstein K.A."/>
            <person name="Tang H."/>
            <person name="Rombauts S."/>
            <person name="Zhao P.X."/>
            <person name="Zhou P."/>
            <person name="Barbe V."/>
            <person name="Bardou P."/>
            <person name="Bechner M."/>
            <person name="Bellec A."/>
            <person name="Berger A."/>
            <person name="Berges H."/>
            <person name="Bidwell S."/>
            <person name="Bisseling T."/>
            <person name="Choisne N."/>
            <person name="Couloux A."/>
            <person name="Denny R."/>
            <person name="Deshpande S."/>
            <person name="Dai X."/>
            <person name="Doyle J.J."/>
            <person name="Dudez A.M."/>
            <person name="Farmer A.D."/>
            <person name="Fouteau S."/>
            <person name="Franken C."/>
            <person name="Gibelin C."/>
            <person name="Gish J."/>
            <person name="Goldstein S."/>
            <person name="Gonzalez A.J."/>
            <person name="Green P.J."/>
            <person name="Hallab A."/>
            <person name="Hartog M."/>
            <person name="Hua A."/>
            <person name="Humphray S.J."/>
            <person name="Jeong D.H."/>
            <person name="Jing Y."/>
            <person name="Jocker A."/>
            <person name="Kenton S.M."/>
            <person name="Kim D.J."/>
            <person name="Klee K."/>
            <person name="Lai H."/>
            <person name="Lang C."/>
            <person name="Lin S."/>
            <person name="Macmil S.L."/>
            <person name="Magdelenat G."/>
            <person name="Matthews L."/>
            <person name="McCorrison J."/>
            <person name="Monaghan E.L."/>
            <person name="Mun J.H."/>
            <person name="Najar F.Z."/>
            <person name="Nicholson C."/>
            <person name="Noirot C."/>
            <person name="O'Bleness M."/>
            <person name="Paule C.R."/>
            <person name="Poulain J."/>
            <person name="Prion F."/>
            <person name="Qin B."/>
            <person name="Qu C."/>
            <person name="Retzel E.F."/>
            <person name="Riddle C."/>
            <person name="Sallet E."/>
            <person name="Samain S."/>
            <person name="Samson N."/>
            <person name="Sanders I."/>
            <person name="Saurat O."/>
            <person name="Scarpelli C."/>
            <person name="Schiex T."/>
            <person name="Segurens B."/>
            <person name="Severin A.J."/>
            <person name="Sherrier D.J."/>
            <person name="Shi R."/>
            <person name="Sims S."/>
            <person name="Singer S.R."/>
            <person name="Sinharoy S."/>
            <person name="Sterck L."/>
            <person name="Viollet A."/>
            <person name="Wang B.B."/>
            <person name="Wang K."/>
            <person name="Wang M."/>
            <person name="Wang X."/>
            <person name="Warfsmann J."/>
            <person name="Weissenbach J."/>
            <person name="White D.D."/>
            <person name="White J.D."/>
            <person name="Wiley G.B."/>
            <person name="Wincker P."/>
            <person name="Xing Y."/>
            <person name="Yang L."/>
            <person name="Yao Z."/>
            <person name="Ying F."/>
            <person name="Zhai J."/>
            <person name="Zhou L."/>
            <person name="Zuber A."/>
            <person name="Denarie J."/>
            <person name="Dixon R.A."/>
            <person name="May G.D."/>
            <person name="Schwartz D.C."/>
            <person name="Rogers J."/>
            <person name="Quetier F."/>
            <person name="Town C.D."/>
            <person name="Roe B.A."/>
        </authorList>
    </citation>
    <scope>NUCLEOTIDE SEQUENCE [LARGE SCALE GENOMIC DNA]</scope>
    <source>
        <strain evidence="11">A17</strain>
        <strain evidence="12 13">cv. Jemalong A17</strain>
    </source>
</reference>
<dbReference type="STRING" id="3880.G7LAF4"/>
<dbReference type="EnsemblPlants" id="AET04553">
    <property type="protein sequence ID" value="AET04553"/>
    <property type="gene ID" value="MTR_8g091480"/>
</dbReference>
<sequence length="764" mass="84592">MKRRKTRQHKSRKGEERKSSRQLNETLCVFVFSSNLSAQRPQGSAILDLGREFVASFLKWKCQLSSRAHDYYHDVLLQVLPPQTSGQGLSLGVRHNQRQSAKKLVQPFPQTPCSPSLRVYHVPSILQFSSRRQSFRTNPRYFSNQKIPSHLSSQKKFSNASKPAGASASDSTGKPPESHGSKSKFFLIGGAGVSAVLLAAYQFGFLDKYVEKEKLSVPQEAQIDGTVGDLESGQHSIEELVSPTSEKSNNENPAVEHAEQKADAHLSQPEIVIEDSSDKPIPVQDTSDIAEDHNAGAKENQFPENPQSSLTSDNLSKESVVQSDGTVGIKSTEADVTLEPEEAIQHTSPSKQDNTFLDENGTENIQPKQQEIEERRENVLVKDIEQPPTLLEEYHIRNKSEGTTPIGLTENSHFPEEKEAFSGATEDLKDGYVAKDGKVALDFVQAIHAAEKRQAGIDAHAFNEEKKALKEKYEKKLKDAAAKELMLAEETAMLDRELKRERAKAALAIKSLQEKMDEKLKIELEQKKIEAEENLKKNQELAQAELNAAIAKEKAAQLEKMSEANININALCMAFYARSEEARQSHAAQSFALRALALEDALSKGLPIQTEIESLQSYLEGTDKDSVLDLVLVSLPEETRNIGTDTHLQLKQKFDIIKSNVRHFVFFPPGGGGMLAHSLARVASFLKVREADQSGDGIESVINKVENYLAEGKLAEAADCLEESVRDTQAAEIVAVWVKQARNRAISEQAVVFLQSYANSISLT</sequence>
<evidence type="ECO:0000256" key="1">
    <source>
        <dbReference type="ARBA" id="ARBA00004273"/>
    </source>
</evidence>
<name>G7LAF4_MEDTR</name>
<dbReference type="eggNOG" id="ENOG502QTA5">
    <property type="taxonomic scope" value="Eukaryota"/>
</dbReference>
<dbReference type="AlphaFoldDB" id="G7LAF4"/>
<dbReference type="GO" id="GO:0042407">
    <property type="term" value="P:cristae formation"/>
    <property type="evidence" value="ECO:0000318"/>
    <property type="project" value="GO_Central"/>
</dbReference>
<feature type="region of interest" description="Disordered" evidence="9">
    <location>
        <begin position="1"/>
        <end position="20"/>
    </location>
</feature>
<dbReference type="PANTHER" id="PTHR15415:SF7">
    <property type="entry name" value="MICOS COMPLEX SUBUNIT MIC60"/>
    <property type="match status" value="1"/>
</dbReference>